<evidence type="ECO:0000256" key="1">
    <source>
        <dbReference type="ARBA" id="ARBA00004459"/>
    </source>
</evidence>
<evidence type="ECO:0000313" key="10">
    <source>
        <dbReference type="Proteomes" id="UP000278035"/>
    </source>
</evidence>
<reference evidence="10" key="1">
    <citation type="submission" date="2018-11" db="EMBL/GenBank/DDBJ databases">
        <title>Shewanella sp. M2.</title>
        <authorList>
            <person name="Hwang Y.J."/>
            <person name="Hwang C.Y."/>
        </authorList>
    </citation>
    <scope>NUCLEOTIDE SEQUENCE [LARGE SCALE GENOMIC DNA]</scope>
    <source>
        <strain evidence="10">LMG 19866</strain>
    </source>
</reference>
<evidence type="ECO:0000313" key="9">
    <source>
        <dbReference type="EMBL" id="AZG71947.1"/>
    </source>
</evidence>
<dbReference type="EMBL" id="CP034015">
    <property type="protein sequence ID" value="AZG71947.1"/>
    <property type="molecule type" value="Genomic_DNA"/>
</dbReference>
<sequence>MLRKMRLLLFIMLASLLVTACGQKGVLYKTPEPVANKVAPKPASTDVLKQTEELDSQPSISQQE</sequence>
<evidence type="ECO:0000256" key="4">
    <source>
        <dbReference type="ARBA" id="ARBA00023139"/>
    </source>
</evidence>
<feature type="region of interest" description="Disordered" evidence="7">
    <location>
        <begin position="38"/>
        <end position="64"/>
    </location>
</feature>
<evidence type="ECO:0000256" key="7">
    <source>
        <dbReference type="SAM" id="MobiDB-lite"/>
    </source>
</evidence>
<feature type="chain" id="PRO_5018054503" description="Lipoprotein" evidence="8">
    <location>
        <begin position="21"/>
        <end position="64"/>
    </location>
</feature>
<evidence type="ECO:0000256" key="2">
    <source>
        <dbReference type="ARBA" id="ARBA00022729"/>
    </source>
</evidence>
<keyword evidence="4" id="KW-0564">Palmitate</keyword>
<dbReference type="AlphaFoldDB" id="A0A3G8LRA0"/>
<evidence type="ECO:0000256" key="8">
    <source>
        <dbReference type="SAM" id="SignalP"/>
    </source>
</evidence>
<dbReference type="Proteomes" id="UP000278035">
    <property type="component" value="Chromosome"/>
</dbReference>
<evidence type="ECO:0000256" key="6">
    <source>
        <dbReference type="ARBA" id="ARBA00023288"/>
    </source>
</evidence>
<comment type="subcellular location">
    <subcellularLocation>
        <location evidence="1">Cell outer membrane</location>
        <topology evidence="1">Lipid-anchor</topology>
    </subcellularLocation>
</comment>
<evidence type="ECO:0008006" key="11">
    <source>
        <dbReference type="Google" id="ProtNLM"/>
    </source>
</evidence>
<name>A0A3G8LRA0_9GAMM</name>
<keyword evidence="10" id="KW-1185">Reference proteome</keyword>
<dbReference type="NCBIfam" id="NF047847">
    <property type="entry name" value="SS_mature_LptM"/>
    <property type="match status" value="1"/>
</dbReference>
<keyword evidence="3" id="KW-0472">Membrane</keyword>
<evidence type="ECO:0000256" key="3">
    <source>
        <dbReference type="ARBA" id="ARBA00023136"/>
    </source>
</evidence>
<keyword evidence="6" id="KW-0449">Lipoprotein</keyword>
<keyword evidence="2 8" id="KW-0732">Signal</keyword>
<dbReference type="InterPro" id="IPR032831">
    <property type="entry name" value="LptM_cons"/>
</dbReference>
<keyword evidence="5" id="KW-0998">Cell outer membrane</keyword>
<dbReference type="KEGG" id="slj:EGC82_03725"/>
<accession>A0A3G8LRA0</accession>
<dbReference type="PROSITE" id="PS51257">
    <property type="entry name" value="PROKAR_LIPOPROTEIN"/>
    <property type="match status" value="1"/>
</dbReference>
<protein>
    <recommendedName>
        <fullName evidence="11">Lipoprotein</fullName>
    </recommendedName>
</protein>
<evidence type="ECO:0000256" key="5">
    <source>
        <dbReference type="ARBA" id="ARBA00023237"/>
    </source>
</evidence>
<feature type="signal peptide" evidence="8">
    <location>
        <begin position="1"/>
        <end position="20"/>
    </location>
</feature>
<proteinExistence type="predicted"/>
<dbReference type="OrthoDB" id="6272724at2"/>
<organism evidence="9 10">
    <name type="scientific">Shewanella livingstonensis</name>
    <dbReference type="NCBI Taxonomy" id="150120"/>
    <lineage>
        <taxon>Bacteria</taxon>
        <taxon>Pseudomonadati</taxon>
        <taxon>Pseudomonadota</taxon>
        <taxon>Gammaproteobacteria</taxon>
        <taxon>Alteromonadales</taxon>
        <taxon>Shewanellaceae</taxon>
        <taxon>Shewanella</taxon>
    </lineage>
</organism>
<gene>
    <name evidence="9" type="ORF">EGC82_03725</name>
</gene>